<dbReference type="PaxDb" id="547559-Nmag_4135"/>
<feature type="domain" description="FAD-dependent urate hydroxylase HpyO/Asp monooxygenase CreE-like FAD/NAD(P)-binding" evidence="1">
    <location>
        <begin position="14"/>
        <end position="158"/>
    </location>
</feature>
<dbReference type="PRINTS" id="PR00368">
    <property type="entry name" value="FADPNR"/>
</dbReference>
<organism evidence="2 4">
    <name type="scientific">Natrialba magadii (strain ATCC 43099 / DSM 3394 / CCM 3739 / CIP 104546 / IAM 13178 / JCM 8861 / NBRC 102185 / NCIMB 2190 / MS3)</name>
    <name type="common">Natronobacterium magadii</name>
    <dbReference type="NCBI Taxonomy" id="547559"/>
    <lineage>
        <taxon>Archaea</taxon>
        <taxon>Methanobacteriati</taxon>
        <taxon>Methanobacteriota</taxon>
        <taxon>Stenosarchaea group</taxon>
        <taxon>Halobacteria</taxon>
        <taxon>Halobacteriales</taxon>
        <taxon>Natrialbaceae</taxon>
        <taxon>Natrialba</taxon>
    </lineage>
</organism>
<evidence type="ECO:0000313" key="5">
    <source>
        <dbReference type="Proteomes" id="UP000011543"/>
    </source>
</evidence>
<dbReference type="OrthoDB" id="201607at2157"/>
<dbReference type="Gene3D" id="3.50.50.60">
    <property type="entry name" value="FAD/NAD(P)-binding domain"/>
    <property type="match status" value="1"/>
</dbReference>
<reference evidence="2" key="4">
    <citation type="submission" date="2016-09" db="EMBL/GenBank/DDBJ databases">
        <authorList>
            <person name="Pfeiffer F."/>
        </authorList>
    </citation>
    <scope>NUCLEOTIDE SEQUENCE</scope>
    <source>
        <strain evidence="2">ATCC 43099</strain>
        <plasmid evidence="2">pNMAG02</plasmid>
    </source>
</reference>
<evidence type="ECO:0000313" key="4">
    <source>
        <dbReference type="Proteomes" id="UP000001879"/>
    </source>
</evidence>
<reference evidence="3 5" key="3">
    <citation type="journal article" date="2014" name="PLoS Genet.">
        <title>Phylogenetically driven sequencing of extremely halophilic archaea reveals strategies for static and dynamic osmo-response.</title>
        <authorList>
            <person name="Becker E.A."/>
            <person name="Seitzer P.M."/>
            <person name="Tritt A."/>
            <person name="Larsen D."/>
            <person name="Krusor M."/>
            <person name="Yao A.I."/>
            <person name="Wu D."/>
            <person name="Madern D."/>
            <person name="Eisen J.A."/>
            <person name="Darling A.E."/>
            <person name="Facciotti M.T."/>
        </authorList>
    </citation>
    <scope>NUCLEOTIDE SEQUENCE [LARGE SCALE GENOMIC DNA]</scope>
    <source>
        <strain evidence="5">ATCC 43099 / DSM 3394 / CCM 3739 / CIP 104546 / IAM 13178 / JCM 8861 / NBRC 102185 / NCIMB 2190 / MS3</strain>
        <strain evidence="3">MS-3</strain>
    </source>
</reference>
<dbReference type="HOGENOM" id="CLU_014633_2_0_2"/>
<proteinExistence type="predicted"/>
<reference evidence="4" key="1">
    <citation type="submission" date="2010-02" db="EMBL/GenBank/DDBJ databases">
        <title>Complete sequence of plasmid 2 of Natrialba magadii ATCC 43099.</title>
        <authorList>
            <consortium name="US DOE Joint Genome Institute"/>
            <person name="Lucas S."/>
            <person name="Copeland A."/>
            <person name="Lapidus A."/>
            <person name="Cheng J.-F."/>
            <person name="Bruce D."/>
            <person name="Goodwin L."/>
            <person name="Pitluck S."/>
            <person name="Davenport K."/>
            <person name="Saunders E."/>
            <person name="Detter J.C."/>
            <person name="Han C."/>
            <person name="Tapia R."/>
            <person name="Land M."/>
            <person name="Hauser L."/>
            <person name="Kyrpides N."/>
            <person name="Mikhailova N."/>
            <person name="De Castro R.E."/>
            <person name="Maupin-Furlow J.A."/>
            <person name="Woyke T."/>
        </authorList>
    </citation>
    <scope>NUCLEOTIDE SEQUENCE [LARGE SCALE GENOMIC DNA]</scope>
    <source>
        <strain evidence="4">ATCC 43099 / DSM 3394 / CCM 3739 / CIP 104546 / IAM 13178 / JCM 8861 / NBRC 102185 / NCIMB 2190 / MS3</strain>
        <plasmid evidence="4">pNMAG02</plasmid>
    </source>
</reference>
<evidence type="ECO:0000313" key="2">
    <source>
        <dbReference type="EMBL" id="ADD07654.1"/>
    </source>
</evidence>
<dbReference type="eggNOG" id="arCOG01069">
    <property type="taxonomic scope" value="Archaea"/>
</dbReference>
<evidence type="ECO:0000259" key="1">
    <source>
        <dbReference type="Pfam" id="PF13454"/>
    </source>
</evidence>
<name>D3T245_NATMM</name>
<dbReference type="AlphaFoldDB" id="D3T245"/>
<accession>D3T245</accession>
<dbReference type="SUPFAM" id="SSF51905">
    <property type="entry name" value="FAD/NAD(P)-binding domain"/>
    <property type="match status" value="2"/>
</dbReference>
<gene>
    <name evidence="2" type="ordered locus">Nmag_4135</name>
    <name evidence="3" type="ORF">C500_14890</name>
</gene>
<dbReference type="PANTHER" id="PTHR38663">
    <property type="match status" value="1"/>
</dbReference>
<dbReference type="Proteomes" id="UP000001879">
    <property type="component" value="Plasmid pNMAG02"/>
</dbReference>
<dbReference type="Pfam" id="PF13454">
    <property type="entry name" value="NAD_binding_9"/>
    <property type="match status" value="1"/>
</dbReference>
<keyword evidence="4" id="KW-1185">Reference proteome</keyword>
<dbReference type="EMBL" id="AOHS01000050">
    <property type="protein sequence ID" value="ELY27134.1"/>
    <property type="molecule type" value="Genomic_DNA"/>
</dbReference>
<evidence type="ECO:0000313" key="3">
    <source>
        <dbReference type="EMBL" id="ELY27134.1"/>
    </source>
</evidence>
<keyword evidence="2" id="KW-0614">Plasmid</keyword>
<protein>
    <recommendedName>
        <fullName evidence="1">FAD-dependent urate hydroxylase HpyO/Asp monooxygenase CreE-like FAD/NAD(P)-binding domain-containing protein</fullName>
    </recommendedName>
</protein>
<dbReference type="KEGG" id="nmg:Nmag_4135"/>
<dbReference type="Proteomes" id="UP000011543">
    <property type="component" value="Unassembled WGS sequence"/>
</dbReference>
<dbReference type="InterPro" id="IPR036188">
    <property type="entry name" value="FAD/NAD-bd_sf"/>
</dbReference>
<geneLocation type="plasmid" evidence="2 4">
    <name>pNMAG02</name>
</geneLocation>
<dbReference type="PATRIC" id="fig|547559.17.peg.2937"/>
<reference evidence="2 4" key="2">
    <citation type="journal article" date="2012" name="BMC Genomics">
        <title>A comparative genomics perspective on the genetic content of the alkaliphilic haloarchaeon Natrialba magadii ATCC 43099T.</title>
        <authorList>
            <person name="Siddaramappa S."/>
            <person name="Challacombe J.F."/>
            <person name="Decastro R.E."/>
            <person name="Pfeiffer F."/>
            <person name="Sastre D.E."/>
            <person name="Gimenez M.I."/>
            <person name="Paggi R.A."/>
            <person name="Detter J.C."/>
            <person name="Davenport K.W."/>
            <person name="Goodwin L.A."/>
            <person name="Kyrpides N."/>
            <person name="Tapia R."/>
            <person name="Pitluck S."/>
            <person name="Lucas S."/>
            <person name="Woyke T."/>
            <person name="Maupin-Furlow J.A."/>
        </authorList>
    </citation>
    <scope>NUCLEOTIDE SEQUENCE [LARGE SCALE GENOMIC DNA]</scope>
    <source>
        <strain evidence="2">ATCC 43099</strain>
        <strain evidence="4">ATCC 43099 / DSM 3394 / CCM 3739 / CIP 104546 / IAM 13178 / JCM 8861 / NBRC 102185 / NCIMB 2190 / MS3</strain>
    </source>
</reference>
<dbReference type="EMBL" id="CP001934">
    <property type="protein sequence ID" value="ADD07654.1"/>
    <property type="molecule type" value="Genomic_DNA"/>
</dbReference>
<dbReference type="PANTHER" id="PTHR38663:SF1">
    <property type="entry name" value="L-ORNITHINE N(5)-MONOOXYGENASE"/>
    <property type="match status" value="1"/>
</dbReference>
<sequence>MIRTETDPEPVVTIVGGGVHGVHLAVRLLQAELVDPCELCVIDPAGLLESFRRKCRQCGMVEFRSPFVHHVDTDPFSLRDFARAQSREDELVSSTVGADRPTVSLFFDHAAWLCDQHDLESIRFDARVTDITDRRDGVEIETNRGHINSQWCLLAVGHGRSFTYPEWATDLASTEPVTHVWDPGFDPDAIEEMSTVGIVGGGITAAQLATTLAQPGRDVVLFARSPFRVETLEASTDWMHFSGGIEALHGHPPGSRAREELVSDVRYDGTMPPYVFRRVQRALERRWIELERSEIAVATEAGGTVVVTCRDDSAFCLDNLICATGFGSPYDGSLFHHLRKQPTLQTGYRGAPVLDDDTLRWMRQDGTPSRIAVSGVAAQQVLGPFARNVIGARRAGKLIVGFLESELNAEKQTTKL</sequence>
<dbReference type="GeneID" id="8828869"/>
<dbReference type="RefSeq" id="WP_004216192.1">
    <property type="nucleotide sequence ID" value="NC_013924.1"/>
</dbReference>
<dbReference type="InterPro" id="IPR038732">
    <property type="entry name" value="HpyO/CreE_NAD-binding"/>
</dbReference>